<evidence type="ECO:0000259" key="9">
    <source>
        <dbReference type="PROSITE" id="PS50929"/>
    </source>
</evidence>
<dbReference type="InterPro" id="IPR003439">
    <property type="entry name" value="ABC_transporter-like_ATP-bd"/>
</dbReference>
<evidence type="ECO:0000256" key="5">
    <source>
        <dbReference type="ARBA" id="ARBA00022989"/>
    </source>
</evidence>
<comment type="caution">
    <text evidence="10">The sequence shown here is derived from an EMBL/GenBank/DDBJ whole genome shotgun (WGS) entry which is preliminary data.</text>
</comment>
<evidence type="ECO:0000256" key="7">
    <source>
        <dbReference type="SAM" id="Phobius"/>
    </source>
</evidence>
<evidence type="ECO:0000256" key="4">
    <source>
        <dbReference type="ARBA" id="ARBA00022840"/>
    </source>
</evidence>
<dbReference type="GO" id="GO:0005524">
    <property type="term" value="F:ATP binding"/>
    <property type="evidence" value="ECO:0007669"/>
    <property type="project" value="UniProtKB-KW"/>
</dbReference>
<feature type="transmembrane region" description="Helical" evidence="7">
    <location>
        <begin position="290"/>
        <end position="310"/>
    </location>
</feature>
<dbReference type="SUPFAM" id="SSF90123">
    <property type="entry name" value="ABC transporter transmembrane region"/>
    <property type="match status" value="1"/>
</dbReference>
<dbReference type="Proteomes" id="UP000035553">
    <property type="component" value="Unassembled WGS sequence"/>
</dbReference>
<keyword evidence="11" id="KW-1185">Reference proteome</keyword>
<evidence type="ECO:0000313" key="10">
    <source>
        <dbReference type="EMBL" id="KLI01893.1"/>
    </source>
</evidence>
<dbReference type="InterPro" id="IPR017871">
    <property type="entry name" value="ABC_transporter-like_CS"/>
</dbReference>
<dbReference type="PROSITE" id="PS00211">
    <property type="entry name" value="ABC_TRANSPORTER_1"/>
    <property type="match status" value="1"/>
</dbReference>
<evidence type="ECO:0000259" key="8">
    <source>
        <dbReference type="PROSITE" id="PS50893"/>
    </source>
</evidence>
<feature type="transmembrane region" description="Helical" evidence="7">
    <location>
        <begin position="30"/>
        <end position="56"/>
    </location>
</feature>
<dbReference type="PROSITE" id="PS50929">
    <property type="entry name" value="ABC_TM1F"/>
    <property type="match status" value="1"/>
</dbReference>
<dbReference type="PANTHER" id="PTHR24221:SF646">
    <property type="entry name" value="HAEMOLYSIN SECRETION ATP-BINDING PROTEIN"/>
    <property type="match status" value="1"/>
</dbReference>
<sequence length="614" mass="69743">MASESLKPEYTVFQNVNYIVKNLWYWQKSLLLVSCVRIPALVLLPFIGILIPKIIIDMLTTHASLSHFMMVIGALTLAVIICNTISQYLENWTRWNAITNRINYIGLIFMKSMDTDYENLENPEGLKRQEKAHRAVSVNSSGTEAIIDTLVLLVVNLVGLLFYGSILSILNPLLILFLFITAGIGFLATYSSQRYEHNNKNKWTFLDKKIDYILSKCSSFSSGKDVRIFPAAQWFDKCFKELIKKRSIWWRKVENRNYFANGLVGFMALLRDGLAYVYLIYLVLNGKMSVANFTLYFGMIAGFSVWLTSLTDQITKLQHISLEICDVRDYLAFPDRFNRGQGEPLPQKDAWPCSVKFDNVSFSYPESNKKILDNFSLEIRAGEKLALVGENGEGKTTCIKLLCGFYHPSSGRILINGKDMTTFNRDDYYRLFTTVFQDIHINPVSILRNIAPALDTPINKVKANQCIKLAGLEKKIDSLPAGLNTPMIKEVNEEAAQFSGGELQKLLLARALYKDSPILILDEPTAALDPIAENEMYQRYGELTSGKTSIFISHRLSSTRFCDRIVFLSKGRIIESGTHDELMQQNGNYAKLYNIQSYYYQGKIKSIEAGGDFQ</sequence>
<keyword evidence="2 7" id="KW-0812">Transmembrane</keyword>
<proteinExistence type="predicted"/>
<dbReference type="Pfam" id="PF00005">
    <property type="entry name" value="ABC_tran"/>
    <property type="match status" value="1"/>
</dbReference>
<feature type="domain" description="ABC transporter" evidence="8">
    <location>
        <begin position="355"/>
        <end position="595"/>
    </location>
</feature>
<keyword evidence="5 7" id="KW-1133">Transmembrane helix</keyword>
<dbReference type="SUPFAM" id="SSF52540">
    <property type="entry name" value="P-loop containing nucleoside triphosphate hydrolases"/>
    <property type="match status" value="1"/>
</dbReference>
<dbReference type="Gene3D" id="1.20.1560.10">
    <property type="entry name" value="ABC transporter type 1, transmembrane domain"/>
    <property type="match status" value="1"/>
</dbReference>
<dbReference type="PANTHER" id="PTHR24221">
    <property type="entry name" value="ATP-BINDING CASSETTE SUB-FAMILY B"/>
    <property type="match status" value="1"/>
</dbReference>
<gene>
    <name evidence="10" type="ORF">SINU_10805</name>
</gene>
<feature type="transmembrane region" description="Helical" evidence="7">
    <location>
        <begin position="169"/>
        <end position="190"/>
    </location>
</feature>
<comment type="subcellular location">
    <subcellularLocation>
        <location evidence="1">Cell membrane</location>
        <topology evidence="1">Multi-pass membrane protein</topology>
    </subcellularLocation>
</comment>
<dbReference type="SMART" id="SM00382">
    <property type="entry name" value="AAA"/>
    <property type="match status" value="1"/>
</dbReference>
<evidence type="ECO:0008006" key="12">
    <source>
        <dbReference type="Google" id="ProtNLM"/>
    </source>
</evidence>
<dbReference type="GO" id="GO:0016887">
    <property type="term" value="F:ATP hydrolysis activity"/>
    <property type="evidence" value="ECO:0007669"/>
    <property type="project" value="InterPro"/>
</dbReference>
<evidence type="ECO:0000256" key="3">
    <source>
        <dbReference type="ARBA" id="ARBA00022741"/>
    </source>
</evidence>
<dbReference type="InterPro" id="IPR036640">
    <property type="entry name" value="ABC1_TM_sf"/>
</dbReference>
<evidence type="ECO:0000256" key="6">
    <source>
        <dbReference type="ARBA" id="ARBA00023136"/>
    </source>
</evidence>
<dbReference type="Gene3D" id="3.40.50.300">
    <property type="entry name" value="P-loop containing nucleotide triphosphate hydrolases"/>
    <property type="match status" value="1"/>
</dbReference>
<dbReference type="InterPro" id="IPR039421">
    <property type="entry name" value="Type_1_exporter"/>
</dbReference>
<reference evidence="10 11" key="1">
    <citation type="journal article" date="2011" name="J. Bacteriol.">
        <title>Draft genome sequence of Sporolactobacillus inulinus strain CASD, an efficient D-lactic acid-producing bacterium with high-concentration lactate tolerance capability.</title>
        <authorList>
            <person name="Yu B."/>
            <person name="Su F."/>
            <person name="Wang L."/>
            <person name="Xu K."/>
            <person name="Zhao B."/>
            <person name="Xu P."/>
        </authorList>
    </citation>
    <scope>NUCLEOTIDE SEQUENCE [LARGE SCALE GENOMIC DNA]</scope>
    <source>
        <strain evidence="10 11">CASD</strain>
    </source>
</reference>
<dbReference type="GO" id="GO:0005886">
    <property type="term" value="C:plasma membrane"/>
    <property type="evidence" value="ECO:0007669"/>
    <property type="project" value="UniProtKB-SubCell"/>
</dbReference>
<name>A0A0U1QM80_9BACL</name>
<protein>
    <recommendedName>
        <fullName evidence="12">ABC transporter ATP-binding protein</fullName>
    </recommendedName>
</protein>
<keyword evidence="4" id="KW-0067">ATP-binding</keyword>
<dbReference type="OrthoDB" id="9806127at2"/>
<dbReference type="RefSeq" id="WP_010024819.1">
    <property type="nucleotide sequence ID" value="NZ_AFVQ02000154.1"/>
</dbReference>
<dbReference type="PROSITE" id="PS50893">
    <property type="entry name" value="ABC_TRANSPORTER_2"/>
    <property type="match status" value="1"/>
</dbReference>
<dbReference type="InterPro" id="IPR003593">
    <property type="entry name" value="AAA+_ATPase"/>
</dbReference>
<evidence type="ECO:0000313" key="11">
    <source>
        <dbReference type="Proteomes" id="UP000035553"/>
    </source>
</evidence>
<organism evidence="10 11">
    <name type="scientific">Sporolactobacillus inulinus CASD</name>
    <dbReference type="NCBI Taxonomy" id="1069536"/>
    <lineage>
        <taxon>Bacteria</taxon>
        <taxon>Bacillati</taxon>
        <taxon>Bacillota</taxon>
        <taxon>Bacilli</taxon>
        <taxon>Bacillales</taxon>
        <taxon>Sporolactobacillaceae</taxon>
        <taxon>Sporolactobacillus</taxon>
    </lineage>
</organism>
<feature type="transmembrane region" description="Helical" evidence="7">
    <location>
        <begin position="68"/>
        <end position="86"/>
    </location>
</feature>
<dbReference type="InterPro" id="IPR027417">
    <property type="entry name" value="P-loop_NTPase"/>
</dbReference>
<dbReference type="EMBL" id="AFVQ02000154">
    <property type="protein sequence ID" value="KLI01893.1"/>
    <property type="molecule type" value="Genomic_DNA"/>
</dbReference>
<evidence type="ECO:0000256" key="1">
    <source>
        <dbReference type="ARBA" id="ARBA00004651"/>
    </source>
</evidence>
<dbReference type="GO" id="GO:0034040">
    <property type="term" value="F:ATPase-coupled lipid transmembrane transporter activity"/>
    <property type="evidence" value="ECO:0007669"/>
    <property type="project" value="TreeGrafter"/>
</dbReference>
<accession>A0A0U1QM80</accession>
<feature type="transmembrane region" description="Helical" evidence="7">
    <location>
        <begin position="258"/>
        <end position="284"/>
    </location>
</feature>
<dbReference type="GO" id="GO:0140359">
    <property type="term" value="F:ABC-type transporter activity"/>
    <property type="evidence" value="ECO:0007669"/>
    <property type="project" value="InterPro"/>
</dbReference>
<feature type="transmembrane region" description="Helical" evidence="7">
    <location>
        <begin position="145"/>
        <end position="163"/>
    </location>
</feature>
<evidence type="ECO:0000256" key="2">
    <source>
        <dbReference type="ARBA" id="ARBA00022692"/>
    </source>
</evidence>
<keyword evidence="3" id="KW-0547">Nucleotide-binding</keyword>
<dbReference type="InterPro" id="IPR011527">
    <property type="entry name" value="ABC1_TM_dom"/>
</dbReference>
<dbReference type="AlphaFoldDB" id="A0A0U1QM80"/>
<dbReference type="STRING" id="1069536.SINU_10805"/>
<feature type="domain" description="ABC transmembrane type-1" evidence="9">
    <location>
        <begin position="144"/>
        <end position="319"/>
    </location>
</feature>
<keyword evidence="6 7" id="KW-0472">Membrane</keyword>